<evidence type="ECO:0000313" key="1">
    <source>
        <dbReference type="EMBL" id="GAL85520.1"/>
    </source>
</evidence>
<protein>
    <submittedName>
        <fullName evidence="1">Uncharacterized protein</fullName>
    </submittedName>
</protein>
<evidence type="ECO:0000313" key="2">
    <source>
        <dbReference type="Proteomes" id="UP000030185"/>
    </source>
</evidence>
<dbReference type="OrthoDB" id="1354837at2"/>
<dbReference type="STRING" id="153721.MYP_2749"/>
<proteinExistence type="predicted"/>
<gene>
    <name evidence="1" type="ORF">MYP_2749</name>
</gene>
<accession>A0A098LF01</accession>
<comment type="caution">
    <text evidence="1">The sequence shown here is derived from an EMBL/GenBank/DDBJ whole genome shotgun (WGS) entry which is preliminary data.</text>
</comment>
<sequence>MLAVFKSRGKTNLVSELYQELLEKDPELRKLEENKDEFNKGHQNYLNAFEGYDGKSREYYRDVNSFVKAIKDSILSNKIELLLLHMKKNISISYPNIEVCRMNSQSIHRQLKIVLLY</sequence>
<name>A0A098LF01_9BACT</name>
<organism evidence="1 2">
    <name type="scientific">Sporocytophaga myxococcoides</name>
    <dbReference type="NCBI Taxonomy" id="153721"/>
    <lineage>
        <taxon>Bacteria</taxon>
        <taxon>Pseudomonadati</taxon>
        <taxon>Bacteroidota</taxon>
        <taxon>Cytophagia</taxon>
        <taxon>Cytophagales</taxon>
        <taxon>Cytophagaceae</taxon>
        <taxon>Sporocytophaga</taxon>
    </lineage>
</organism>
<dbReference type="AlphaFoldDB" id="A0A098LF01"/>
<keyword evidence="2" id="KW-1185">Reference proteome</keyword>
<dbReference type="EMBL" id="BBLT01000005">
    <property type="protein sequence ID" value="GAL85520.1"/>
    <property type="molecule type" value="Genomic_DNA"/>
</dbReference>
<reference evidence="1 2" key="1">
    <citation type="submission" date="2014-09" db="EMBL/GenBank/DDBJ databases">
        <title>Sporocytophaga myxococcoides PG-01 genome sequencing.</title>
        <authorList>
            <person name="Liu L."/>
            <person name="Gao P.J."/>
            <person name="Chen G.J."/>
            <person name="Wang L.S."/>
        </authorList>
    </citation>
    <scope>NUCLEOTIDE SEQUENCE [LARGE SCALE GENOMIC DNA]</scope>
    <source>
        <strain evidence="1 2">PG-01</strain>
    </source>
</reference>
<dbReference type="Proteomes" id="UP000030185">
    <property type="component" value="Unassembled WGS sequence"/>
</dbReference>
<dbReference type="RefSeq" id="WP_045464257.1">
    <property type="nucleotide sequence ID" value="NZ_BBLT01000005.1"/>
</dbReference>